<dbReference type="OrthoDB" id="9775224at2"/>
<keyword evidence="3" id="KW-1185">Reference proteome</keyword>
<dbReference type="GO" id="GO:0043751">
    <property type="term" value="F:polyphosphate:AMP phosphotransferase activity"/>
    <property type="evidence" value="ECO:0007669"/>
    <property type="project" value="InterPro"/>
</dbReference>
<dbReference type="Proteomes" id="UP000315736">
    <property type="component" value="Unassembled WGS sequence"/>
</dbReference>
<dbReference type="Pfam" id="PF03976">
    <property type="entry name" value="PPK2"/>
    <property type="match status" value="2"/>
</dbReference>
<dbReference type="InterPro" id="IPR027417">
    <property type="entry name" value="P-loop_NTPase"/>
</dbReference>
<keyword evidence="2" id="KW-0418">Kinase</keyword>
<dbReference type="Gene3D" id="3.40.50.300">
    <property type="entry name" value="P-loop containing nucleotide triphosphate hydrolases"/>
    <property type="match status" value="2"/>
</dbReference>
<name>A0A554W650_9BURK</name>
<reference evidence="2 3" key="1">
    <citation type="submission" date="2019-07" db="EMBL/GenBank/DDBJ databases">
        <title>Tepidimonas alkaliphilus YIM 72238 draft genome.</title>
        <authorList>
            <person name="Da Costa M.S."/>
            <person name="Froufe H.J.C."/>
            <person name="Egas C."/>
            <person name="Albuquerque L."/>
        </authorList>
    </citation>
    <scope>NUCLEOTIDE SEQUENCE [LARGE SCALE GENOMIC DNA]</scope>
    <source>
        <strain evidence="2 3">YIM 72238</strain>
    </source>
</reference>
<comment type="caution">
    <text evidence="2">The sequence shown here is derived from an EMBL/GenBank/DDBJ whole genome shotgun (WGS) entry which is preliminary data.</text>
</comment>
<dbReference type="EMBL" id="VJNB01000009">
    <property type="protein sequence ID" value="TSE19061.1"/>
    <property type="molecule type" value="Genomic_DNA"/>
</dbReference>
<dbReference type="NCBIfam" id="TIGR03708">
    <property type="entry name" value="poly_P_AMP_trns"/>
    <property type="match status" value="1"/>
</dbReference>
<feature type="domain" description="Polyphosphate kinase-2-related" evidence="1">
    <location>
        <begin position="11"/>
        <end position="232"/>
    </location>
</feature>
<sequence>MFESAAIGHRVDRATYKAQVPALRAALLQAQYELLQRADRAVCILINGVESAGRSETVNTLNAWMDPRHIRTEAFDPMTEEERRWPEMWRFWQVLPPKGHIGILFGSWYTDPIHCRIHGRDDRDRFALRLERIRRFERMLVAEGVVLVKFWFHLSKKAMRARFKALASDPRTAWRVGPREKAHLKRYDAFIAAADEALRRTSLGEAPWIVIDGSDDAYRELTAGQHLLAVLRHHASPGTVTVPVPPAVLEPPARPSTLLQALDYTRRLDGERYERQLARWQGELNELSRHPRMRQRALVVVFEGMDAAGKGSTIRRLTAAWDARFYRVVPVAAPSENERAHPYLWRFWRYIPPHGRAVIFDRSWYGRVLVERVEGFCSEADWMRAYGEINAYEEELAEADVIIVKFWLAITPEEQLRRFRERETTPYKQHKITPEDWRNREKWPLYERAVEQMVDRTSTQLAPWHIVASDDKRWARVEVLRTLAKRLRRALDGD</sequence>
<dbReference type="PANTHER" id="PTHR34383">
    <property type="entry name" value="POLYPHOSPHATE:AMP PHOSPHOTRANSFERASE-RELATED"/>
    <property type="match status" value="1"/>
</dbReference>
<dbReference type="RefSeq" id="WP_143890902.1">
    <property type="nucleotide sequence ID" value="NZ_VJNB01000009.1"/>
</dbReference>
<dbReference type="EC" id="2.7.4.9" evidence="2"/>
<dbReference type="SUPFAM" id="SSF52540">
    <property type="entry name" value="P-loop containing nucleoside triphosphate hydrolases"/>
    <property type="match status" value="2"/>
</dbReference>
<proteinExistence type="predicted"/>
<organism evidence="2 3">
    <name type="scientific">Tepidimonas alkaliphilus</name>
    <dbReference type="NCBI Taxonomy" id="2588942"/>
    <lineage>
        <taxon>Bacteria</taxon>
        <taxon>Pseudomonadati</taxon>
        <taxon>Pseudomonadota</taxon>
        <taxon>Betaproteobacteria</taxon>
        <taxon>Burkholderiales</taxon>
        <taxon>Tepidimonas</taxon>
    </lineage>
</organism>
<dbReference type="GO" id="GO:0004798">
    <property type="term" value="F:dTMP kinase activity"/>
    <property type="evidence" value="ECO:0007669"/>
    <property type="project" value="UniProtKB-EC"/>
</dbReference>
<dbReference type="AlphaFoldDB" id="A0A554W650"/>
<evidence type="ECO:0000313" key="3">
    <source>
        <dbReference type="Proteomes" id="UP000315736"/>
    </source>
</evidence>
<dbReference type="InterPro" id="IPR022489">
    <property type="entry name" value="PolyP_AMP_Tfrase"/>
</dbReference>
<dbReference type="GO" id="GO:0006797">
    <property type="term" value="P:polyphosphate metabolic process"/>
    <property type="evidence" value="ECO:0007669"/>
    <property type="project" value="InterPro"/>
</dbReference>
<dbReference type="InterPro" id="IPR022488">
    <property type="entry name" value="PPK2-related"/>
</dbReference>
<evidence type="ECO:0000259" key="1">
    <source>
        <dbReference type="Pfam" id="PF03976"/>
    </source>
</evidence>
<dbReference type="PANTHER" id="PTHR34383:SF3">
    <property type="entry name" value="POLYPHOSPHATE:AMP PHOSPHOTRANSFERASE"/>
    <property type="match status" value="1"/>
</dbReference>
<gene>
    <name evidence="2" type="primary">tmk_2</name>
    <name evidence="2" type="ORF">Talka_01825</name>
</gene>
<protein>
    <submittedName>
        <fullName evidence="2">Thymidylate kinase</fullName>
        <ecNumber evidence="2">2.7.4.9</ecNumber>
    </submittedName>
</protein>
<keyword evidence="2" id="KW-0808">Transferase</keyword>
<accession>A0A554W650</accession>
<feature type="domain" description="Polyphosphate kinase-2-related" evidence="1">
    <location>
        <begin position="268"/>
        <end position="488"/>
    </location>
</feature>
<evidence type="ECO:0000313" key="2">
    <source>
        <dbReference type="EMBL" id="TSE19061.1"/>
    </source>
</evidence>